<dbReference type="Proteomes" id="UP000017819">
    <property type="component" value="Unassembled WGS sequence"/>
</dbReference>
<accession>V4QVC6</accession>
<proteinExistence type="predicted"/>
<sequence>MLPLRQRGDDGMVANHWAEWVRDPVASRALGRGRAMVRAR</sequence>
<name>V4QVC6_9HYPH</name>
<comment type="caution">
    <text evidence="1">The sequence shown here is derived from an EMBL/GenBank/DDBJ whole genome shotgun (WGS) entry which is preliminary data.</text>
</comment>
<organism evidence="1 2">
    <name type="scientific">Lutibaculum baratangense AMV1</name>
    <dbReference type="NCBI Taxonomy" id="631454"/>
    <lineage>
        <taxon>Bacteria</taxon>
        <taxon>Pseudomonadati</taxon>
        <taxon>Pseudomonadota</taxon>
        <taxon>Alphaproteobacteria</taxon>
        <taxon>Hyphomicrobiales</taxon>
        <taxon>Tepidamorphaceae</taxon>
        <taxon>Lutibaculum</taxon>
    </lineage>
</organism>
<dbReference type="AlphaFoldDB" id="V4QVC6"/>
<dbReference type="EMBL" id="AWXZ01000038">
    <property type="protein sequence ID" value="ESR23722.1"/>
    <property type="molecule type" value="Genomic_DNA"/>
</dbReference>
<reference evidence="1 2" key="1">
    <citation type="journal article" date="2014" name="Genome Announc.">
        <title>Draft Genome Sequence of Lutibaculum baratangense Strain AMV1T, Isolated from a Mud Volcano in Andamans, India.</title>
        <authorList>
            <person name="Singh A."/>
            <person name="Sreenivas A."/>
            <person name="Sathyanarayana Reddy G."/>
            <person name="Pinnaka A.K."/>
            <person name="Shivaji S."/>
        </authorList>
    </citation>
    <scope>NUCLEOTIDE SEQUENCE [LARGE SCALE GENOMIC DNA]</scope>
    <source>
        <strain evidence="1 2">AMV1</strain>
    </source>
</reference>
<evidence type="ECO:0000313" key="1">
    <source>
        <dbReference type="EMBL" id="ESR23722.1"/>
    </source>
</evidence>
<gene>
    <name evidence="1" type="ORF">N177_2952</name>
</gene>
<protein>
    <submittedName>
        <fullName evidence="1">Uncharacterized protein</fullName>
    </submittedName>
</protein>
<keyword evidence="2" id="KW-1185">Reference proteome</keyword>
<evidence type="ECO:0000313" key="2">
    <source>
        <dbReference type="Proteomes" id="UP000017819"/>
    </source>
</evidence>
<dbReference type="STRING" id="631454.N177_2952"/>